<evidence type="ECO:0000313" key="3">
    <source>
        <dbReference type="Proteomes" id="UP000646776"/>
    </source>
</evidence>
<accession>A0A918HB16</accession>
<evidence type="ECO:0000256" key="1">
    <source>
        <dbReference type="SAM" id="Phobius"/>
    </source>
</evidence>
<gene>
    <name evidence="2" type="ORF">GCM10010226_26420</name>
</gene>
<comment type="caution">
    <text evidence="2">The sequence shown here is derived from an EMBL/GenBank/DDBJ whole genome shotgun (WGS) entry which is preliminary data.</text>
</comment>
<dbReference type="Proteomes" id="UP000646776">
    <property type="component" value="Unassembled WGS sequence"/>
</dbReference>
<sequence length="89" mass="9677">MKRRRVFLWLFLAVQILFLIWVIAGIASGSDDGGSCEGLTGDSLELCRDAGDLGTTIGVGLIVGFWVAADFILGLTYVIYRLATRQPRA</sequence>
<name>A0A918HB16_9ACTN</name>
<keyword evidence="3" id="KW-1185">Reference proteome</keyword>
<evidence type="ECO:0000313" key="2">
    <source>
        <dbReference type="EMBL" id="GGT48091.1"/>
    </source>
</evidence>
<feature type="transmembrane region" description="Helical" evidence="1">
    <location>
        <begin position="53"/>
        <end position="80"/>
    </location>
</feature>
<keyword evidence="1" id="KW-1133">Transmembrane helix</keyword>
<organism evidence="2 3">
    <name type="scientific">Streptomyces phaeofaciens</name>
    <dbReference type="NCBI Taxonomy" id="68254"/>
    <lineage>
        <taxon>Bacteria</taxon>
        <taxon>Bacillati</taxon>
        <taxon>Actinomycetota</taxon>
        <taxon>Actinomycetes</taxon>
        <taxon>Kitasatosporales</taxon>
        <taxon>Streptomycetaceae</taxon>
        <taxon>Streptomyces</taxon>
    </lineage>
</organism>
<reference evidence="2" key="2">
    <citation type="submission" date="2020-09" db="EMBL/GenBank/DDBJ databases">
        <authorList>
            <person name="Sun Q."/>
            <person name="Ohkuma M."/>
        </authorList>
    </citation>
    <scope>NUCLEOTIDE SEQUENCE</scope>
    <source>
        <strain evidence="2">JCM 4125</strain>
    </source>
</reference>
<dbReference type="RefSeq" id="WP_189711158.1">
    <property type="nucleotide sequence ID" value="NZ_BMSA01000006.1"/>
</dbReference>
<protein>
    <submittedName>
        <fullName evidence="2">Uncharacterized protein</fullName>
    </submittedName>
</protein>
<proteinExistence type="predicted"/>
<keyword evidence="1" id="KW-0812">Transmembrane</keyword>
<keyword evidence="1" id="KW-0472">Membrane</keyword>
<dbReference type="AlphaFoldDB" id="A0A918HB16"/>
<reference evidence="2" key="1">
    <citation type="journal article" date="2014" name="Int. J. Syst. Evol. Microbiol.">
        <title>Complete genome sequence of Corynebacterium casei LMG S-19264T (=DSM 44701T), isolated from a smear-ripened cheese.</title>
        <authorList>
            <consortium name="US DOE Joint Genome Institute (JGI-PGF)"/>
            <person name="Walter F."/>
            <person name="Albersmeier A."/>
            <person name="Kalinowski J."/>
            <person name="Ruckert C."/>
        </authorList>
    </citation>
    <scope>NUCLEOTIDE SEQUENCE</scope>
    <source>
        <strain evidence="2">JCM 4125</strain>
    </source>
</reference>
<dbReference type="EMBL" id="BMSA01000006">
    <property type="protein sequence ID" value="GGT48091.1"/>
    <property type="molecule type" value="Genomic_DNA"/>
</dbReference>